<dbReference type="PANTHER" id="PTHR42847">
    <property type="entry name" value="ALKANESULFONATE MONOOXYGENASE"/>
    <property type="match status" value="1"/>
</dbReference>
<protein>
    <submittedName>
        <fullName evidence="6">LLM class F420-dependent oxidoreductase</fullName>
    </submittedName>
</protein>
<dbReference type="InterPro" id="IPR036661">
    <property type="entry name" value="Luciferase-like_sf"/>
</dbReference>
<reference evidence="6 7" key="1">
    <citation type="submission" date="2020-04" db="EMBL/GenBank/DDBJ databases">
        <authorList>
            <person name="Klaysubun C."/>
            <person name="Duangmal K."/>
            <person name="Lipun K."/>
        </authorList>
    </citation>
    <scope>NUCLEOTIDE SEQUENCE [LARGE SCALE GENOMIC DNA]</scope>
    <source>
        <strain evidence="6 7">JCM 11839</strain>
    </source>
</reference>
<keyword evidence="4" id="KW-0503">Monooxygenase</keyword>
<evidence type="ECO:0000259" key="5">
    <source>
        <dbReference type="Pfam" id="PF00296"/>
    </source>
</evidence>
<evidence type="ECO:0000313" key="6">
    <source>
        <dbReference type="EMBL" id="NMH79201.1"/>
    </source>
</evidence>
<dbReference type="PANTHER" id="PTHR42847:SF4">
    <property type="entry name" value="ALKANESULFONATE MONOOXYGENASE-RELATED"/>
    <property type="match status" value="1"/>
</dbReference>
<evidence type="ECO:0000256" key="1">
    <source>
        <dbReference type="ARBA" id="ARBA00022630"/>
    </source>
</evidence>
<evidence type="ECO:0000313" key="7">
    <source>
        <dbReference type="Proteomes" id="UP001296706"/>
    </source>
</evidence>
<dbReference type="EMBL" id="JAAXKY010000061">
    <property type="protein sequence ID" value="NMH79201.1"/>
    <property type="molecule type" value="Genomic_DNA"/>
</dbReference>
<keyword evidence="7" id="KW-1185">Reference proteome</keyword>
<feature type="domain" description="Luciferase-like" evidence="5">
    <location>
        <begin position="39"/>
        <end position="207"/>
    </location>
</feature>
<dbReference type="Gene3D" id="3.20.20.30">
    <property type="entry name" value="Luciferase-like domain"/>
    <property type="match status" value="1"/>
</dbReference>
<organism evidence="6 7">
    <name type="scientific">Pseudonocardia xinjiangensis</name>
    <dbReference type="NCBI Taxonomy" id="75289"/>
    <lineage>
        <taxon>Bacteria</taxon>
        <taxon>Bacillati</taxon>
        <taxon>Actinomycetota</taxon>
        <taxon>Actinomycetes</taxon>
        <taxon>Pseudonocardiales</taxon>
        <taxon>Pseudonocardiaceae</taxon>
        <taxon>Pseudonocardia</taxon>
    </lineage>
</organism>
<dbReference type="InterPro" id="IPR011251">
    <property type="entry name" value="Luciferase-like_dom"/>
</dbReference>
<keyword evidence="2" id="KW-0288">FMN</keyword>
<gene>
    <name evidence="6" type="ORF">HF577_19165</name>
</gene>
<sequence length="329" mass="35830">MTLSPLRVNDVVGRRPTGQGVRMLRDFRFSFNVFGIPSRQDLQELCRRGESAGFHTVFAADHLGAPAPFPVLVAAADATERLRVGTLVLNAPFWNPALLAREVASTDILTDGRLELGLGAGHMKWEFDAAGIPWTSFGSRARTLEKTITELERLFSGDLAALPGGTAPQPVQRSGFGGSGPPLIVGGTGDRVLTIAARHADIIGVAGAYQVAGRPPGTFRLATAAETNERMRFVRGLAGERSGHIEWHLLVQMVVPTTDRRSTAEDIISRFGTETTADEALEMPYLLIGTPEQMAEQLVAARERWGFSYVTVHEPYREAFEPVVERLRS</sequence>
<evidence type="ECO:0000256" key="2">
    <source>
        <dbReference type="ARBA" id="ARBA00022643"/>
    </source>
</evidence>
<accession>A0ABX1RFM9</accession>
<dbReference type="InterPro" id="IPR050172">
    <property type="entry name" value="SsuD_RutA_monooxygenase"/>
</dbReference>
<dbReference type="InterPro" id="IPR019923">
    <property type="entry name" value="Lucif-like_OxRdtase_MSMEG_2516"/>
</dbReference>
<dbReference type="SUPFAM" id="SSF51679">
    <property type="entry name" value="Bacterial luciferase-like"/>
    <property type="match status" value="1"/>
</dbReference>
<keyword evidence="3" id="KW-0560">Oxidoreductase</keyword>
<comment type="caution">
    <text evidence="6">The sequence shown here is derived from an EMBL/GenBank/DDBJ whole genome shotgun (WGS) entry which is preliminary data.</text>
</comment>
<keyword evidence="1" id="KW-0285">Flavoprotein</keyword>
<evidence type="ECO:0000256" key="4">
    <source>
        <dbReference type="ARBA" id="ARBA00023033"/>
    </source>
</evidence>
<name>A0ABX1RFM9_9PSEU</name>
<dbReference type="Proteomes" id="UP001296706">
    <property type="component" value="Unassembled WGS sequence"/>
</dbReference>
<dbReference type="Pfam" id="PF00296">
    <property type="entry name" value="Bac_luciferase"/>
    <property type="match status" value="1"/>
</dbReference>
<proteinExistence type="predicted"/>
<evidence type="ECO:0000256" key="3">
    <source>
        <dbReference type="ARBA" id="ARBA00023002"/>
    </source>
</evidence>
<dbReference type="NCBIfam" id="TIGR03621">
    <property type="entry name" value="F420_MSMEG_2516"/>
    <property type="match status" value="1"/>
</dbReference>